<dbReference type="Proteomes" id="UP000298138">
    <property type="component" value="Unassembled WGS sequence"/>
</dbReference>
<feature type="region of interest" description="Disordered" evidence="3">
    <location>
        <begin position="270"/>
        <end position="419"/>
    </location>
</feature>
<evidence type="ECO:0000256" key="2">
    <source>
        <dbReference type="ARBA" id="ARBA00023242"/>
    </source>
</evidence>
<accession>A0A4S2N4Q6</accession>
<name>A0A4S2N4Q6_9PEZI</name>
<feature type="compositionally biased region" description="Polar residues" evidence="3">
    <location>
        <begin position="353"/>
        <end position="362"/>
    </location>
</feature>
<feature type="compositionally biased region" description="Low complexity" evidence="3">
    <location>
        <begin position="294"/>
        <end position="315"/>
    </location>
</feature>
<feature type="compositionally biased region" description="Polar residues" evidence="3">
    <location>
        <begin position="145"/>
        <end position="155"/>
    </location>
</feature>
<dbReference type="PANTHER" id="PTHR46527">
    <property type="entry name" value="NUCLEOPORIN-LIKE PROTEIN 2"/>
    <property type="match status" value="1"/>
</dbReference>
<feature type="region of interest" description="Disordered" evidence="3">
    <location>
        <begin position="216"/>
        <end position="249"/>
    </location>
</feature>
<dbReference type="PANTHER" id="PTHR46527:SF1">
    <property type="entry name" value="NUCLEOPORIN NUP42"/>
    <property type="match status" value="1"/>
</dbReference>
<dbReference type="AlphaFoldDB" id="A0A4S2N4Q6"/>
<dbReference type="STRING" id="341454.A0A4S2N4Q6"/>
<dbReference type="GO" id="GO:0005634">
    <property type="term" value="C:nucleus"/>
    <property type="evidence" value="ECO:0007669"/>
    <property type="project" value="UniProtKB-SubCell"/>
</dbReference>
<protein>
    <submittedName>
        <fullName evidence="4">Uncharacterized protein</fullName>
    </submittedName>
</protein>
<dbReference type="OrthoDB" id="20729at2759"/>
<feature type="compositionally biased region" description="Low complexity" evidence="3">
    <location>
        <begin position="397"/>
        <end position="417"/>
    </location>
</feature>
<evidence type="ECO:0000256" key="1">
    <source>
        <dbReference type="ARBA" id="ARBA00004123"/>
    </source>
</evidence>
<feature type="compositionally biased region" description="Low complexity" evidence="3">
    <location>
        <begin position="156"/>
        <end position="176"/>
    </location>
</feature>
<evidence type="ECO:0000256" key="3">
    <source>
        <dbReference type="SAM" id="MobiDB-lite"/>
    </source>
</evidence>
<sequence length="501" mass="51292">MASSSFVMPSIEGMRLDMTEVPLWKFSSYGPGKDPPIQLIDDFDVSPEEMRLKFYTNPPRDYAVEWEARTQEAQKRIRTILNDLPGALKYIAEAEKNRAQVYKYGGQNVAPPGQQQNTPNPFGTTNAPPSAPSAPNPFGKPSQPAFGQSSFGQPRTSGFGAATTTTSSPFTTAAAPSTPAFGQSSFGAVPGFGQSRFGSTPVTSAPAAPAFGQSSFGAPKPAFGQPAFGQSAFGQPAQGQATSSPFGAVGAQAQQGGSVFGQGSALGANAPKPAFGQSTFGQPSGFGQAAGTTASPFASVSQQQQQPAANPFGQPSQTTSTASPFAAAQPGPSPFGQAAQQPQQQPAPANPFGTLSQPTTAVPANPFGAPTTTSTPTVNPFGGQTAPQTAAPNPFGAPSALPTAPVAAAQPQTQPTSVFPPSQPISLAGASMAGGGAPNGLFAGGFATREEVLKKVGAAVGGKWDDPKFEYTPEEMEAFRMPIFRLGKIPLVPPPMEMCTI</sequence>
<keyword evidence="5" id="KW-1185">Reference proteome</keyword>
<gene>
    <name evidence="4" type="ORF">EX30DRAFT_99851</name>
</gene>
<evidence type="ECO:0000313" key="4">
    <source>
        <dbReference type="EMBL" id="TGZ84137.1"/>
    </source>
</evidence>
<feature type="compositionally biased region" description="Low complexity" evidence="3">
    <location>
        <begin position="322"/>
        <end position="347"/>
    </location>
</feature>
<organism evidence="4 5">
    <name type="scientific">Ascodesmis nigricans</name>
    <dbReference type="NCBI Taxonomy" id="341454"/>
    <lineage>
        <taxon>Eukaryota</taxon>
        <taxon>Fungi</taxon>
        <taxon>Dikarya</taxon>
        <taxon>Ascomycota</taxon>
        <taxon>Pezizomycotina</taxon>
        <taxon>Pezizomycetes</taxon>
        <taxon>Pezizales</taxon>
        <taxon>Ascodesmidaceae</taxon>
        <taxon>Ascodesmis</taxon>
    </lineage>
</organism>
<dbReference type="InterPro" id="IPR051767">
    <property type="entry name" value="Nucleoporin_NUP42"/>
</dbReference>
<dbReference type="InParanoid" id="A0A4S2N4Q6"/>
<proteinExistence type="predicted"/>
<dbReference type="EMBL" id="ML220113">
    <property type="protein sequence ID" value="TGZ84137.1"/>
    <property type="molecule type" value="Genomic_DNA"/>
</dbReference>
<evidence type="ECO:0000313" key="5">
    <source>
        <dbReference type="Proteomes" id="UP000298138"/>
    </source>
</evidence>
<feature type="compositionally biased region" description="Polar residues" evidence="3">
    <location>
        <begin position="113"/>
        <end position="125"/>
    </location>
</feature>
<keyword evidence="2" id="KW-0539">Nucleus</keyword>
<comment type="subcellular location">
    <subcellularLocation>
        <location evidence="1">Nucleus</location>
    </subcellularLocation>
</comment>
<reference evidence="4 5" key="1">
    <citation type="submission" date="2019-04" db="EMBL/GenBank/DDBJ databases">
        <title>Comparative genomics and transcriptomics to analyze fruiting body development in filamentous ascomycetes.</title>
        <authorList>
            <consortium name="DOE Joint Genome Institute"/>
            <person name="Lutkenhaus R."/>
            <person name="Traeger S."/>
            <person name="Breuer J."/>
            <person name="Kuo A."/>
            <person name="Lipzen A."/>
            <person name="Pangilinan J."/>
            <person name="Dilworth D."/>
            <person name="Sandor L."/>
            <person name="Poggeler S."/>
            <person name="Barry K."/>
            <person name="Grigoriev I.V."/>
            <person name="Nowrousian M."/>
        </authorList>
    </citation>
    <scope>NUCLEOTIDE SEQUENCE [LARGE SCALE GENOMIC DNA]</scope>
    <source>
        <strain evidence="4 5">CBS 389.68</strain>
    </source>
</reference>
<feature type="region of interest" description="Disordered" evidence="3">
    <location>
        <begin position="105"/>
        <end position="176"/>
    </location>
</feature>